<feature type="region of interest" description="Disordered" evidence="1">
    <location>
        <begin position="77"/>
        <end position="96"/>
    </location>
</feature>
<evidence type="ECO:0000256" key="1">
    <source>
        <dbReference type="SAM" id="MobiDB-lite"/>
    </source>
</evidence>
<evidence type="ECO:0000313" key="2">
    <source>
        <dbReference type="EMBL" id="PTQ32849.1"/>
    </source>
</evidence>
<accession>A0A2R6WG67</accession>
<dbReference type="AlphaFoldDB" id="A0A2R6WG67"/>
<reference evidence="3" key="1">
    <citation type="journal article" date="2017" name="Cell">
        <title>Insights into land plant evolution garnered from the Marchantia polymorpha genome.</title>
        <authorList>
            <person name="Bowman J.L."/>
            <person name="Kohchi T."/>
            <person name="Yamato K.T."/>
            <person name="Jenkins J."/>
            <person name="Shu S."/>
            <person name="Ishizaki K."/>
            <person name="Yamaoka S."/>
            <person name="Nishihama R."/>
            <person name="Nakamura Y."/>
            <person name="Berger F."/>
            <person name="Adam C."/>
            <person name="Aki S.S."/>
            <person name="Althoff F."/>
            <person name="Araki T."/>
            <person name="Arteaga-Vazquez M.A."/>
            <person name="Balasubrmanian S."/>
            <person name="Barry K."/>
            <person name="Bauer D."/>
            <person name="Boehm C.R."/>
            <person name="Briginshaw L."/>
            <person name="Caballero-Perez J."/>
            <person name="Catarino B."/>
            <person name="Chen F."/>
            <person name="Chiyoda S."/>
            <person name="Chovatia M."/>
            <person name="Davies K.M."/>
            <person name="Delmans M."/>
            <person name="Demura T."/>
            <person name="Dierschke T."/>
            <person name="Dolan L."/>
            <person name="Dorantes-Acosta A.E."/>
            <person name="Eklund D.M."/>
            <person name="Florent S.N."/>
            <person name="Flores-Sandoval E."/>
            <person name="Fujiyama A."/>
            <person name="Fukuzawa H."/>
            <person name="Galik B."/>
            <person name="Grimanelli D."/>
            <person name="Grimwood J."/>
            <person name="Grossniklaus U."/>
            <person name="Hamada T."/>
            <person name="Haseloff J."/>
            <person name="Hetherington A.J."/>
            <person name="Higo A."/>
            <person name="Hirakawa Y."/>
            <person name="Hundley H.N."/>
            <person name="Ikeda Y."/>
            <person name="Inoue K."/>
            <person name="Inoue S.I."/>
            <person name="Ishida S."/>
            <person name="Jia Q."/>
            <person name="Kakita M."/>
            <person name="Kanazawa T."/>
            <person name="Kawai Y."/>
            <person name="Kawashima T."/>
            <person name="Kennedy M."/>
            <person name="Kinose K."/>
            <person name="Kinoshita T."/>
            <person name="Kohara Y."/>
            <person name="Koide E."/>
            <person name="Komatsu K."/>
            <person name="Kopischke S."/>
            <person name="Kubo M."/>
            <person name="Kyozuka J."/>
            <person name="Lagercrantz U."/>
            <person name="Lin S.S."/>
            <person name="Lindquist E."/>
            <person name="Lipzen A.M."/>
            <person name="Lu C.W."/>
            <person name="De Luna E."/>
            <person name="Martienssen R.A."/>
            <person name="Minamino N."/>
            <person name="Mizutani M."/>
            <person name="Mizutani M."/>
            <person name="Mochizuki N."/>
            <person name="Monte I."/>
            <person name="Mosher R."/>
            <person name="Nagasaki H."/>
            <person name="Nakagami H."/>
            <person name="Naramoto S."/>
            <person name="Nishitani K."/>
            <person name="Ohtani M."/>
            <person name="Okamoto T."/>
            <person name="Okumura M."/>
            <person name="Phillips J."/>
            <person name="Pollak B."/>
            <person name="Reinders A."/>
            <person name="Rovekamp M."/>
            <person name="Sano R."/>
            <person name="Sawa S."/>
            <person name="Schmid M.W."/>
            <person name="Shirakawa M."/>
            <person name="Solano R."/>
            <person name="Spunde A."/>
            <person name="Suetsugu N."/>
            <person name="Sugano S."/>
            <person name="Sugiyama A."/>
            <person name="Sun R."/>
            <person name="Suzuki Y."/>
            <person name="Takenaka M."/>
            <person name="Takezawa D."/>
            <person name="Tomogane H."/>
            <person name="Tsuzuki M."/>
            <person name="Ueda T."/>
            <person name="Umeda M."/>
            <person name="Ward J.M."/>
            <person name="Watanabe Y."/>
            <person name="Yazaki K."/>
            <person name="Yokoyama R."/>
            <person name="Yoshitake Y."/>
            <person name="Yotsui I."/>
            <person name="Zachgo S."/>
            <person name="Schmutz J."/>
        </authorList>
    </citation>
    <scope>NUCLEOTIDE SEQUENCE [LARGE SCALE GENOMIC DNA]</scope>
    <source>
        <strain evidence="3">Tak-1</strain>
    </source>
</reference>
<keyword evidence="3" id="KW-1185">Reference proteome</keyword>
<gene>
    <name evidence="2" type="ORF">MARPO_0094s0026</name>
</gene>
<dbReference type="EMBL" id="KZ772766">
    <property type="protein sequence ID" value="PTQ32849.1"/>
    <property type="molecule type" value="Genomic_DNA"/>
</dbReference>
<sequence>MGRGPPPLENRAMPQCQNGTGRKERCEHILLVARPCSAPTRLRRESESEQRFMWEISRSLIFLLGQQRSESSRVHWMSRSESPSNVKRESPAANGAISRQHFRISPSSTHAGGTCIQDWCVCDRFDCLIAAVLHRPHWPFAPAVHQQ</sequence>
<dbReference type="Proteomes" id="UP000244005">
    <property type="component" value="Unassembled WGS sequence"/>
</dbReference>
<organism evidence="2 3">
    <name type="scientific">Marchantia polymorpha</name>
    <name type="common">Common liverwort</name>
    <name type="synonym">Marchantia aquatica</name>
    <dbReference type="NCBI Taxonomy" id="3197"/>
    <lineage>
        <taxon>Eukaryota</taxon>
        <taxon>Viridiplantae</taxon>
        <taxon>Streptophyta</taxon>
        <taxon>Embryophyta</taxon>
        <taxon>Marchantiophyta</taxon>
        <taxon>Marchantiopsida</taxon>
        <taxon>Marchantiidae</taxon>
        <taxon>Marchantiales</taxon>
        <taxon>Marchantiaceae</taxon>
        <taxon>Marchantia</taxon>
    </lineage>
</organism>
<evidence type="ECO:0000313" key="3">
    <source>
        <dbReference type="Proteomes" id="UP000244005"/>
    </source>
</evidence>
<proteinExistence type="predicted"/>
<name>A0A2R6WG67_MARPO</name>
<protein>
    <submittedName>
        <fullName evidence="2">Uncharacterized protein</fullName>
    </submittedName>
</protein>
<dbReference type="Gramene" id="Mp2g17580.1">
    <property type="protein sequence ID" value="Mp2g17580.1.cds1"/>
    <property type="gene ID" value="Mp2g17580"/>
</dbReference>